<dbReference type="EMBL" id="JAGEPF010000004">
    <property type="protein sequence ID" value="MBO2457372.1"/>
    <property type="molecule type" value="Genomic_DNA"/>
</dbReference>
<protein>
    <submittedName>
        <fullName evidence="2">Caspase family protein</fullName>
    </submittedName>
</protein>
<sequence>MRLHAVVIGIDAYLDPAIDDLRFARSDAESVAAMLRGSSFSDSVEVTELFDHRATRAAIMHAIGVELPRASSAGDVVLVYFAGHGSPELGAPAAPVASRYLVCHDSGYDSLLATSIDVELDLARLAARLPAALVVFVTDACFSGFSGGRGIAGPVLAARRRENRAAVRLADLRLGEGTVFLGAAADDEVAWEDPSLRHGIFTYFLRKELTSRDGGERIGLSTLYDRVHEGVSAYSRSRQNPVMHGTVKGAHLPIFR</sequence>
<dbReference type="RefSeq" id="WP_208238317.1">
    <property type="nucleotide sequence ID" value="NZ_JAGEPF010000004.1"/>
</dbReference>
<dbReference type="Gene3D" id="3.40.50.1460">
    <property type="match status" value="1"/>
</dbReference>
<dbReference type="Proteomes" id="UP000680206">
    <property type="component" value="Unassembled WGS sequence"/>
</dbReference>
<dbReference type="InterPro" id="IPR052039">
    <property type="entry name" value="Caspase-related_regulators"/>
</dbReference>
<proteinExistence type="predicted"/>
<dbReference type="PANTHER" id="PTHR22576:SF37">
    <property type="entry name" value="MUCOSA-ASSOCIATED LYMPHOID TISSUE LYMPHOMA TRANSLOCATION PROTEIN 1"/>
    <property type="match status" value="1"/>
</dbReference>
<name>A0ABS3RKW8_9ACTN</name>
<dbReference type="PANTHER" id="PTHR22576">
    <property type="entry name" value="MUCOSA ASSOCIATED LYMPHOID TISSUE LYMPHOMA TRANSLOCATION PROTEIN 1/PARACASPASE"/>
    <property type="match status" value="1"/>
</dbReference>
<keyword evidence="3" id="KW-1185">Reference proteome</keyword>
<comment type="caution">
    <text evidence="2">The sequence shown here is derived from an EMBL/GenBank/DDBJ whole genome shotgun (WGS) entry which is preliminary data.</text>
</comment>
<accession>A0ABS3RKW8</accession>
<organism evidence="2 3">
    <name type="scientific">Actinomadura violacea</name>
    <dbReference type="NCBI Taxonomy" id="2819934"/>
    <lineage>
        <taxon>Bacteria</taxon>
        <taxon>Bacillati</taxon>
        <taxon>Actinomycetota</taxon>
        <taxon>Actinomycetes</taxon>
        <taxon>Streptosporangiales</taxon>
        <taxon>Thermomonosporaceae</taxon>
        <taxon>Actinomadura</taxon>
    </lineage>
</organism>
<reference evidence="2 3" key="1">
    <citation type="submission" date="2021-03" db="EMBL/GenBank/DDBJ databases">
        <title>Actinomadura violae sp. nov., isolated from lichen in Thailand.</title>
        <authorList>
            <person name="Kanchanasin P."/>
            <person name="Saeng-In P."/>
            <person name="Phongsopitanun W."/>
            <person name="Yuki M."/>
            <person name="Kudo T."/>
            <person name="Ohkuma M."/>
            <person name="Tanasupawat S."/>
        </authorList>
    </citation>
    <scope>NUCLEOTIDE SEQUENCE [LARGE SCALE GENOMIC DNA]</scope>
    <source>
        <strain evidence="2 3">LCR2-06</strain>
    </source>
</reference>
<dbReference type="SUPFAM" id="SSF52129">
    <property type="entry name" value="Caspase-like"/>
    <property type="match status" value="1"/>
</dbReference>
<dbReference type="Pfam" id="PF00656">
    <property type="entry name" value="Peptidase_C14"/>
    <property type="match status" value="1"/>
</dbReference>
<dbReference type="InterPro" id="IPR011600">
    <property type="entry name" value="Pept_C14_caspase"/>
</dbReference>
<evidence type="ECO:0000313" key="2">
    <source>
        <dbReference type="EMBL" id="MBO2457372.1"/>
    </source>
</evidence>
<dbReference type="InterPro" id="IPR029030">
    <property type="entry name" value="Caspase-like_dom_sf"/>
</dbReference>
<evidence type="ECO:0000313" key="3">
    <source>
        <dbReference type="Proteomes" id="UP000680206"/>
    </source>
</evidence>
<evidence type="ECO:0000259" key="1">
    <source>
        <dbReference type="Pfam" id="PF00656"/>
    </source>
</evidence>
<feature type="domain" description="Peptidase C14 caspase" evidence="1">
    <location>
        <begin position="4"/>
        <end position="244"/>
    </location>
</feature>
<gene>
    <name evidence="2" type="ORF">J4709_07275</name>
</gene>